<accession>K6WMP8</accession>
<evidence type="ECO:0000313" key="2">
    <source>
        <dbReference type="Proteomes" id="UP000035058"/>
    </source>
</evidence>
<dbReference type="RefSeq" id="WP_006866890.1">
    <property type="nucleotide sequence ID" value="NZ_BAHE01000019.1"/>
</dbReference>
<dbReference type="Proteomes" id="UP000035058">
    <property type="component" value="Unassembled WGS sequence"/>
</dbReference>
<proteinExistence type="predicted"/>
<dbReference type="NCBIfam" id="NF040618">
    <property type="entry name" value="PPA1309_fam"/>
    <property type="match status" value="1"/>
</dbReference>
<sequence>MPDPTTPPTTPRGFSTDDLGSALSEILDHVDAAGWGQTPSVFALVPTAVLAEEAPDVLGGDDESPLTPIEQEYADLDAFLASAIWPDAVVGAAVAIEIVVAPPAPGDDGTPRYVANESHPAASVPDDASEQARLVVGVLRSGKDLALMRLRHQPGEEIETLTHPQLGTELRAALAGTFTPDEPGV</sequence>
<name>K6WMP8_9ACTN</name>
<dbReference type="InterPro" id="IPR047681">
    <property type="entry name" value="PPA1309-like"/>
</dbReference>
<reference evidence="1 2" key="1">
    <citation type="submission" date="2012-08" db="EMBL/GenBank/DDBJ databases">
        <title>Whole genome shotgun sequence of Gordonia namibiensis NBRC 108229.</title>
        <authorList>
            <person name="Isaki-Nakamura S."/>
            <person name="Hosoyama A."/>
            <person name="Tsuchikane K."/>
            <person name="Katsumata H."/>
            <person name="Baba S."/>
            <person name="Yamazaki S."/>
            <person name="Fujita N."/>
        </authorList>
    </citation>
    <scope>NUCLEOTIDE SEQUENCE [LARGE SCALE GENOMIC DNA]</scope>
    <source>
        <strain evidence="1 2">NBRC 108229</strain>
    </source>
</reference>
<comment type="caution">
    <text evidence="1">The sequence shown here is derived from an EMBL/GenBank/DDBJ whole genome shotgun (WGS) entry which is preliminary data.</text>
</comment>
<keyword evidence="2" id="KW-1185">Reference proteome</keyword>
<organism evidence="1 2">
    <name type="scientific">Gordonia namibiensis NBRC 108229</name>
    <dbReference type="NCBI Taxonomy" id="1208314"/>
    <lineage>
        <taxon>Bacteria</taxon>
        <taxon>Bacillati</taxon>
        <taxon>Actinomycetota</taxon>
        <taxon>Actinomycetes</taxon>
        <taxon>Mycobacteriales</taxon>
        <taxon>Gordoniaceae</taxon>
        <taxon>Gordonia</taxon>
    </lineage>
</organism>
<evidence type="ECO:0000313" key="1">
    <source>
        <dbReference type="EMBL" id="GAC00691.1"/>
    </source>
</evidence>
<dbReference type="EMBL" id="BAHE01000019">
    <property type="protein sequence ID" value="GAC00691.1"/>
    <property type="molecule type" value="Genomic_DNA"/>
</dbReference>
<protein>
    <submittedName>
        <fullName evidence="1">Uncharacterized protein</fullName>
    </submittedName>
</protein>
<gene>
    <name evidence="1" type="ORF">GONAM_19_00030</name>
</gene>
<dbReference type="AlphaFoldDB" id="K6WMP8"/>